<dbReference type="InterPro" id="IPR043502">
    <property type="entry name" value="DNA/RNA_pol_sf"/>
</dbReference>
<dbReference type="InterPro" id="IPR000477">
    <property type="entry name" value="RT_dom"/>
</dbReference>
<evidence type="ECO:0000256" key="1">
    <source>
        <dbReference type="SAM" id="MobiDB-lite"/>
    </source>
</evidence>
<organism evidence="3 4">
    <name type="scientific">Trichogramma brassicae</name>
    <dbReference type="NCBI Taxonomy" id="86971"/>
    <lineage>
        <taxon>Eukaryota</taxon>
        <taxon>Metazoa</taxon>
        <taxon>Ecdysozoa</taxon>
        <taxon>Arthropoda</taxon>
        <taxon>Hexapoda</taxon>
        <taxon>Insecta</taxon>
        <taxon>Pterygota</taxon>
        <taxon>Neoptera</taxon>
        <taxon>Endopterygota</taxon>
        <taxon>Hymenoptera</taxon>
        <taxon>Apocrita</taxon>
        <taxon>Proctotrupomorpha</taxon>
        <taxon>Chalcidoidea</taxon>
        <taxon>Trichogrammatidae</taxon>
        <taxon>Trichogramma</taxon>
    </lineage>
</organism>
<dbReference type="Pfam" id="PF00078">
    <property type="entry name" value="RVT_1"/>
    <property type="match status" value="1"/>
</dbReference>
<dbReference type="EMBL" id="CADCXV010000740">
    <property type="protein sequence ID" value="CAB0034354.1"/>
    <property type="molecule type" value="Genomic_DNA"/>
</dbReference>
<evidence type="ECO:0000313" key="4">
    <source>
        <dbReference type="Proteomes" id="UP000479190"/>
    </source>
</evidence>
<name>A0A6H5IC58_9HYME</name>
<dbReference type="Proteomes" id="UP000479190">
    <property type="component" value="Unassembled WGS sequence"/>
</dbReference>
<proteinExistence type="predicted"/>
<feature type="domain" description="Reverse transcriptase" evidence="2">
    <location>
        <begin position="97"/>
        <end position="330"/>
    </location>
</feature>
<protein>
    <recommendedName>
        <fullName evidence="2">Reverse transcriptase domain-containing protein</fullName>
    </recommendedName>
</protein>
<dbReference type="PROSITE" id="PS50878">
    <property type="entry name" value="RT_POL"/>
    <property type="match status" value="1"/>
</dbReference>
<dbReference type="PANTHER" id="PTHR19446">
    <property type="entry name" value="REVERSE TRANSCRIPTASES"/>
    <property type="match status" value="1"/>
</dbReference>
<evidence type="ECO:0000313" key="3">
    <source>
        <dbReference type="EMBL" id="CAB0034354.1"/>
    </source>
</evidence>
<gene>
    <name evidence="3" type="ORF">TBRA_LOCUS6252</name>
</gene>
<reference evidence="3 4" key="1">
    <citation type="submission" date="2020-02" db="EMBL/GenBank/DDBJ databases">
        <authorList>
            <person name="Ferguson B K."/>
        </authorList>
    </citation>
    <scope>NUCLEOTIDE SEQUENCE [LARGE SCALE GENOMIC DNA]</scope>
</reference>
<evidence type="ECO:0000259" key="2">
    <source>
        <dbReference type="PROSITE" id="PS50878"/>
    </source>
</evidence>
<dbReference type="OrthoDB" id="7695265at2759"/>
<sequence length="666" mass="74432">MSRAAKQVLDDEVKASEPSLEQMYEYWYPMLTAQSKKLELENTARKDHTLLWTAAPVTCPEITDTEIPMSPAAGVDGVSARQWRSIPVRVRALFYNTVLAVGEFPAELLLSRTVFVPKKDGSSTPPEFRPICVASVIVRQLHKIFAVRLVKANLIKERQRALHDGCAENTIFLDTALHVARGSVKELHAVSLDVSKAFDSVSHYAIRSALRGRWLPEALVQYMSRMYENSGTMLEVGRIRSSPIRVSRGVRQGVGTNAKLGMKSLLQIAEEEATKYCLSFNPSKSQAILMMIAGKVRKYKVLTEPQFTLNSGPINQLGSTDAFRYLGLSISPRGIAKPTGYIKSELVRITNAPVRPQQRLKILRCFLIPRLYHQLVLSRTPMRMLRAIDKQVRVAVRKWLCLPKDTPLGYFHASCIDGGLRIPALKTASPGHIFTRFASLTESTSPLIRDVVDHPYNVSLIRWARAMLTRNAKALLRQEDRQRHWATRLHRSSDGAELREAAAVPASRKVVALENKLFRPALPRQKTFAAVAQGLSAKQLSQQQPLVAKLTPKPKRTSNRRRESGKEKFSATIRSNGTQVPKTGEAIKAELVKVVDAVQAGIRFDVIRKVTDSVVVENSKSNLEKLLTSLKLQEHGLTASKRDVSVSWPRLSIFDLPNSFSEDTTL</sequence>
<keyword evidence="4" id="KW-1185">Reference proteome</keyword>
<feature type="compositionally biased region" description="Basic and acidic residues" evidence="1">
    <location>
        <begin position="560"/>
        <end position="569"/>
    </location>
</feature>
<dbReference type="AlphaFoldDB" id="A0A6H5IC58"/>
<dbReference type="GO" id="GO:0071897">
    <property type="term" value="P:DNA biosynthetic process"/>
    <property type="evidence" value="ECO:0007669"/>
    <property type="project" value="UniProtKB-ARBA"/>
</dbReference>
<dbReference type="SUPFAM" id="SSF56672">
    <property type="entry name" value="DNA/RNA polymerases"/>
    <property type="match status" value="1"/>
</dbReference>
<feature type="region of interest" description="Disordered" evidence="1">
    <location>
        <begin position="551"/>
        <end position="570"/>
    </location>
</feature>
<accession>A0A6H5IC58</accession>